<keyword evidence="3" id="KW-1185">Reference proteome</keyword>
<dbReference type="HOGENOM" id="CLU_1226463_0_0_1"/>
<sequence>MGRRERPSVREVRQGGGRRHNNSLGEGAASATRGERGKDTGAVARGGEGGATRWGWAPPPPSLFDRERKGDWGRLEVADDRLWESMTGGAVKLVGIDGVGDDIAEEECQEKEREKPPSPPAAQPCAASQPPLSPDLAKGRPPPAAARRFRRAVARPPLPQDLAEGRPPPGVAVVGGGGRGRGRRGEGEGEKMRGEEEIRTRRTTGGVGVSQKAEWKEIAFIHLGPN</sequence>
<evidence type="ECO:0000313" key="3">
    <source>
        <dbReference type="Proteomes" id="UP000026961"/>
    </source>
</evidence>
<accession>A0A0E0BCG5</accession>
<dbReference type="AlphaFoldDB" id="A0A0E0BCG5"/>
<proteinExistence type="predicted"/>
<dbReference type="EnsemblPlants" id="OGLUM10G14940.1">
    <property type="protein sequence ID" value="OGLUM10G14940.1"/>
    <property type="gene ID" value="OGLUM10G14940"/>
</dbReference>
<reference evidence="2" key="1">
    <citation type="submission" date="2015-04" db="UniProtKB">
        <authorList>
            <consortium name="EnsemblPlants"/>
        </authorList>
    </citation>
    <scope>IDENTIFICATION</scope>
</reference>
<reference evidence="2" key="2">
    <citation type="submission" date="2018-05" db="EMBL/GenBank/DDBJ databases">
        <title>OgluRS3 (Oryza glumaepatula Reference Sequence Version 3).</title>
        <authorList>
            <person name="Zhang J."/>
            <person name="Kudrna D."/>
            <person name="Lee S."/>
            <person name="Talag J."/>
            <person name="Welchert J."/>
            <person name="Wing R.A."/>
        </authorList>
    </citation>
    <scope>NUCLEOTIDE SEQUENCE [LARGE SCALE GENOMIC DNA]</scope>
</reference>
<name>A0A0E0BCG5_9ORYZ</name>
<feature type="compositionally biased region" description="Acidic residues" evidence="1">
    <location>
        <begin position="99"/>
        <end position="109"/>
    </location>
</feature>
<dbReference type="Proteomes" id="UP000026961">
    <property type="component" value="Chromosome 10"/>
</dbReference>
<feature type="region of interest" description="Disordered" evidence="1">
    <location>
        <begin position="93"/>
        <end position="210"/>
    </location>
</feature>
<feature type="region of interest" description="Disordered" evidence="1">
    <location>
        <begin position="1"/>
        <end position="71"/>
    </location>
</feature>
<protein>
    <submittedName>
        <fullName evidence="2">Uncharacterized protein</fullName>
    </submittedName>
</protein>
<feature type="compositionally biased region" description="Basic and acidic residues" evidence="1">
    <location>
        <begin position="183"/>
        <end position="200"/>
    </location>
</feature>
<feature type="compositionally biased region" description="Basic and acidic residues" evidence="1">
    <location>
        <begin position="1"/>
        <end position="13"/>
    </location>
</feature>
<dbReference type="Gramene" id="OGLUM10G14940.1">
    <property type="protein sequence ID" value="OGLUM10G14940.1"/>
    <property type="gene ID" value="OGLUM10G14940"/>
</dbReference>
<evidence type="ECO:0000313" key="2">
    <source>
        <dbReference type="EnsemblPlants" id="OGLUM10G14940.1"/>
    </source>
</evidence>
<organism evidence="2">
    <name type="scientific">Oryza glumipatula</name>
    <dbReference type="NCBI Taxonomy" id="40148"/>
    <lineage>
        <taxon>Eukaryota</taxon>
        <taxon>Viridiplantae</taxon>
        <taxon>Streptophyta</taxon>
        <taxon>Embryophyta</taxon>
        <taxon>Tracheophyta</taxon>
        <taxon>Spermatophyta</taxon>
        <taxon>Magnoliopsida</taxon>
        <taxon>Liliopsida</taxon>
        <taxon>Poales</taxon>
        <taxon>Poaceae</taxon>
        <taxon>BOP clade</taxon>
        <taxon>Oryzoideae</taxon>
        <taxon>Oryzeae</taxon>
        <taxon>Oryzinae</taxon>
        <taxon>Oryza</taxon>
    </lineage>
</organism>
<evidence type="ECO:0000256" key="1">
    <source>
        <dbReference type="SAM" id="MobiDB-lite"/>
    </source>
</evidence>